<evidence type="ECO:0000256" key="2">
    <source>
        <dbReference type="ARBA" id="ARBA00008668"/>
    </source>
</evidence>
<proteinExistence type="inferred from homology"/>
<dbReference type="EMBL" id="CM026422">
    <property type="protein sequence ID" value="KAG0587397.1"/>
    <property type="molecule type" value="Genomic_DNA"/>
</dbReference>
<dbReference type="GO" id="GO:0016042">
    <property type="term" value="P:lipid catabolic process"/>
    <property type="evidence" value="ECO:0007669"/>
    <property type="project" value="UniProtKB-KW"/>
</dbReference>
<dbReference type="SUPFAM" id="SSF52266">
    <property type="entry name" value="SGNH hydrolase"/>
    <property type="match status" value="1"/>
</dbReference>
<keyword evidence="6" id="KW-0443">Lipid metabolism</keyword>
<dbReference type="AlphaFoldDB" id="A0A8T0IW19"/>
<comment type="similarity">
    <text evidence="2">Belongs to the 'GDSL' lipolytic enzyme family.</text>
</comment>
<organism evidence="8 9">
    <name type="scientific">Ceratodon purpureus</name>
    <name type="common">Fire moss</name>
    <name type="synonym">Dicranum purpureum</name>
    <dbReference type="NCBI Taxonomy" id="3225"/>
    <lineage>
        <taxon>Eukaryota</taxon>
        <taxon>Viridiplantae</taxon>
        <taxon>Streptophyta</taxon>
        <taxon>Embryophyta</taxon>
        <taxon>Bryophyta</taxon>
        <taxon>Bryophytina</taxon>
        <taxon>Bryopsida</taxon>
        <taxon>Dicranidae</taxon>
        <taxon>Pseudoditrichales</taxon>
        <taxon>Ditrichaceae</taxon>
        <taxon>Ceratodon</taxon>
    </lineage>
</organism>
<feature type="signal peptide" evidence="7">
    <location>
        <begin position="1"/>
        <end position="29"/>
    </location>
</feature>
<dbReference type="InterPro" id="IPR036514">
    <property type="entry name" value="SGNH_hydro_sf"/>
</dbReference>
<dbReference type="GO" id="GO:0005576">
    <property type="term" value="C:extracellular region"/>
    <property type="evidence" value="ECO:0007669"/>
    <property type="project" value="UniProtKB-SubCell"/>
</dbReference>
<evidence type="ECO:0000256" key="6">
    <source>
        <dbReference type="ARBA" id="ARBA00022963"/>
    </source>
</evidence>
<evidence type="ECO:0000256" key="4">
    <source>
        <dbReference type="ARBA" id="ARBA00022729"/>
    </source>
</evidence>
<keyword evidence="5" id="KW-0378">Hydrolase</keyword>
<dbReference type="GO" id="GO:0016788">
    <property type="term" value="F:hydrolase activity, acting on ester bonds"/>
    <property type="evidence" value="ECO:0007669"/>
    <property type="project" value="InterPro"/>
</dbReference>
<comment type="subcellular location">
    <subcellularLocation>
        <location evidence="1">Secreted</location>
    </subcellularLocation>
</comment>
<reference evidence="8" key="1">
    <citation type="submission" date="2020-06" db="EMBL/GenBank/DDBJ databases">
        <title>WGS assembly of Ceratodon purpureus strain R40.</title>
        <authorList>
            <person name="Carey S.B."/>
            <person name="Jenkins J."/>
            <person name="Shu S."/>
            <person name="Lovell J.T."/>
            <person name="Sreedasyam A."/>
            <person name="Maumus F."/>
            <person name="Tiley G.P."/>
            <person name="Fernandez-Pozo N."/>
            <person name="Barry K."/>
            <person name="Chen C."/>
            <person name="Wang M."/>
            <person name="Lipzen A."/>
            <person name="Daum C."/>
            <person name="Saski C.A."/>
            <person name="Payton A.C."/>
            <person name="Mcbreen J.C."/>
            <person name="Conrad R.E."/>
            <person name="Kollar L.M."/>
            <person name="Olsson S."/>
            <person name="Huttunen S."/>
            <person name="Landis J.B."/>
            <person name="Wickett N.J."/>
            <person name="Johnson M.G."/>
            <person name="Rensing S.A."/>
            <person name="Grimwood J."/>
            <person name="Schmutz J."/>
            <person name="Mcdaniel S.F."/>
        </authorList>
    </citation>
    <scope>NUCLEOTIDE SEQUENCE</scope>
    <source>
        <strain evidence="8">R40</strain>
    </source>
</reference>
<dbReference type="InterPro" id="IPR001087">
    <property type="entry name" value="GDSL"/>
</dbReference>
<protein>
    <submittedName>
        <fullName evidence="8">Uncharacterized protein</fullName>
    </submittedName>
</protein>
<evidence type="ECO:0000313" key="8">
    <source>
        <dbReference type="EMBL" id="KAG0587397.1"/>
    </source>
</evidence>
<keyword evidence="3" id="KW-0964">Secreted</keyword>
<sequence length="392" mass="42150">MGVVVMGLNISQPWAGVLLLIMMWSASFGGDHLCVDAQNLSQPGPGSSSTLPAASFIFGDSLVDAGNNNYIGSLARANYGANGVDFPGGKATGRFCNGRTVADIVGQLLGLPFAPVFLDPAAKGKSILKGVNYASGGAGILDFTGYNFVNRLPLWQQISMFKNTTSQIMQILGPSAGATLIKNSIYSVTMGSNDYLNNYWVVGSPSPVLFNPQKFQSRIINTYRQQLTTLMNLGARKFILSNVGPLGCIPYRMTLESTVKGQCVQSDNTLVSSFNTALKSLVDELNGRYPQTKFVLANSYNVVSQIISNPAAYGFSTKDQACCGVPVGLYHGLTPCFPGVPFCKDRKFHLFWDPYHPTDAANVIIGQRFFSGTLADIYPMNVQQLAALKLQG</sequence>
<evidence type="ECO:0000256" key="5">
    <source>
        <dbReference type="ARBA" id="ARBA00022801"/>
    </source>
</evidence>
<dbReference type="PANTHER" id="PTHR45650:SF4">
    <property type="entry name" value="GDSL-LIKE LIPASE_ACYLHYDROLASE FAMILY PROTEIN, EXPRESSED"/>
    <property type="match status" value="1"/>
</dbReference>
<dbReference type="PANTHER" id="PTHR45650">
    <property type="entry name" value="GDSL-LIKE LIPASE/ACYLHYDROLASE-RELATED"/>
    <property type="match status" value="1"/>
</dbReference>
<dbReference type="InterPro" id="IPR051238">
    <property type="entry name" value="GDSL_esterase/lipase"/>
</dbReference>
<evidence type="ECO:0000313" key="9">
    <source>
        <dbReference type="Proteomes" id="UP000822688"/>
    </source>
</evidence>
<comment type="caution">
    <text evidence="8">The sequence shown here is derived from an EMBL/GenBank/DDBJ whole genome shotgun (WGS) entry which is preliminary data.</text>
</comment>
<dbReference type="Pfam" id="PF00657">
    <property type="entry name" value="Lipase_GDSL"/>
    <property type="match status" value="1"/>
</dbReference>
<keyword evidence="9" id="KW-1185">Reference proteome</keyword>
<dbReference type="Gene3D" id="3.40.50.1110">
    <property type="entry name" value="SGNH hydrolase"/>
    <property type="match status" value="1"/>
</dbReference>
<keyword evidence="6" id="KW-0442">Lipid degradation</keyword>
<dbReference type="CDD" id="cd01837">
    <property type="entry name" value="SGNH_plant_lipase_like"/>
    <property type="match status" value="1"/>
</dbReference>
<accession>A0A8T0IW19</accession>
<evidence type="ECO:0000256" key="7">
    <source>
        <dbReference type="SAM" id="SignalP"/>
    </source>
</evidence>
<keyword evidence="4 7" id="KW-0732">Signal</keyword>
<evidence type="ECO:0000256" key="1">
    <source>
        <dbReference type="ARBA" id="ARBA00004613"/>
    </source>
</evidence>
<dbReference type="Proteomes" id="UP000822688">
    <property type="component" value="Chromosome 2"/>
</dbReference>
<dbReference type="InterPro" id="IPR035669">
    <property type="entry name" value="SGNH_plant_lipase-like"/>
</dbReference>
<name>A0A8T0IW19_CERPU</name>
<evidence type="ECO:0000256" key="3">
    <source>
        <dbReference type="ARBA" id="ARBA00022525"/>
    </source>
</evidence>
<gene>
    <name evidence="8" type="ORF">KC19_2G161500</name>
</gene>
<feature type="chain" id="PRO_5035754416" evidence="7">
    <location>
        <begin position="30"/>
        <end position="392"/>
    </location>
</feature>